<feature type="domain" description="RSE1/DDB1/CPSF1 C-terminal" evidence="3">
    <location>
        <begin position="958"/>
        <end position="1290"/>
    </location>
</feature>
<protein>
    <recommendedName>
        <fullName evidence="8">Cleavage/polyadenylation specificity factor A subunit C-terminal domain-containing protein</fullName>
    </recommendedName>
</protein>
<comment type="subcellular location">
    <subcellularLocation>
        <location evidence="1">Nucleus</location>
    </subcellularLocation>
</comment>
<evidence type="ECO:0000256" key="1">
    <source>
        <dbReference type="ARBA" id="ARBA00004123"/>
    </source>
</evidence>
<feature type="domain" description="RSE1/DDB1/CPSF1 second beta-propeller" evidence="5">
    <location>
        <begin position="488"/>
        <end position="866"/>
    </location>
</feature>
<dbReference type="Gene3D" id="2.130.10.10">
    <property type="entry name" value="YVTN repeat-like/Quinoprotein amine dehydrogenase"/>
    <property type="match status" value="3"/>
</dbReference>
<name>A0AAD5UT29_9APHY</name>
<dbReference type="Pfam" id="PF03178">
    <property type="entry name" value="CPSF_A"/>
    <property type="match status" value="1"/>
</dbReference>
<evidence type="ECO:0000313" key="6">
    <source>
        <dbReference type="EMBL" id="KAJ3476928.1"/>
    </source>
</evidence>
<sequence length="1320" mass="144907">MRSRISPIPFSAGQNGAASIPTVNRLYLIREHRLHGTVTGLETVRIVNSIEDNLDRLLVSFKDAKIALLEWSEPIEDLVTVSIHTYERAPQLLLMDSHLFHSELRSDPLSRCAALSLPKDSLAVLPFYQTQAELDVMEQESQTRDVPYSPSFVLDLTAEVDERIRNVVDFVFLPGFNNPTIAVLYQQQQTWTGRLKEFKDTFGMIIFTLDVFTRTCPIITTAEGLPYDSLSITACSSALGGVIVSTSNSLIHIDQTSRRVALPVNGWLPRISDSTTGQAAPDLDLSLEGSKIVFVDDKTLFAILKDGSVFPVEIVSQGRTVSGMKIGAAVARTTIPALVKRVPDDHVFVGSIVGPSVLLKTARVEEDIVEEADADLPAAAVVDQTDAMDLDDDDDLYGTSRPDVSVSTNGVNTGGVPSKKRVVVHLSLCDSIPGYGPISDFTFSIAKNGDRHVPELVAATGSSTLGGFTLFQRDLPIRVKRKLHAIGGGRGMWSLPVRQAVKVNGSTFERPSNPHHTSNDAVIISTDANPSPGLSRVSMRSPKSDISVTIRIPGTTIGAAPFFQGTAILHVMTNAIRVLEPDGTERQIIKDSDGNMPRPKIRYCSISDPFVLILREDDSLGLFIGEIERGKIRRKDMSPMGEKAKPNATAEGTDKTPTTTLQAAMNAGSKTQWLLLCRPQGVMEIWTLPKLTLIFSTNAVSTLESVLTDSEDGPASSLPQDPPRKVQDLDIEQILIAPLGESRPRPHLLIWLRSGQFAAYEACPSHSLASRPAPSTRASTLLIKFVKVVSRVFDIQHHTEDAERTVLAEQKKISRLFIPFVTSPVPGTTFSGVFLTGDRPCWILSTDTGGIRLFPSGHSVVHAFTACSLWESKSDFLLYSDEGPTLVEWIPDIQLGLPLPSRTVSKPRPYSNVVYEPSTSLLVAASSLQARFSSFDEDSNLIWEPDASNVSFPHCESSTLELISPDTWVTMDGFEFAQNEFVNCLDCVTLETMSTESGTKHFIAVGTTINRGEDLAARGAVYIFEVVEVVPDPNQSPKRWYRLKLHCRDDAKGPVTAICGMGGYLVSSMGQKIFVRALDLDERLVGVAFLDVGVFVTSLRSIKNFLVIGDAVKSVWFVAFQEDPYKLVVLAKDVFPVCVTSADLFFAMSPNTGEEHVSVVTCDEEGVIRLYAYDPRDPESKNGQRLLRRTEFHTHTEYRSSYLIARRAKASDEVPQSKLICGHVDGTLSSLTYVDASTCKYLHLLQDHLVRNVQHVAGLNPRAFRIVRNESVPKPLSKGILDDNLLSAFEELPIGRQMEVTRQIAVGPAVMHLPGLRTPW</sequence>
<dbReference type="GO" id="GO:0003676">
    <property type="term" value="F:nucleic acid binding"/>
    <property type="evidence" value="ECO:0007669"/>
    <property type="project" value="InterPro"/>
</dbReference>
<dbReference type="Proteomes" id="UP001212997">
    <property type="component" value="Unassembled WGS sequence"/>
</dbReference>
<reference evidence="6" key="1">
    <citation type="submission" date="2022-07" db="EMBL/GenBank/DDBJ databases">
        <title>Genome Sequence of Physisporinus lineatus.</title>
        <authorList>
            <person name="Buettner E."/>
        </authorList>
    </citation>
    <scope>NUCLEOTIDE SEQUENCE</scope>
    <source>
        <strain evidence="6">VT162</strain>
    </source>
</reference>
<dbReference type="GO" id="GO:0005634">
    <property type="term" value="C:nucleus"/>
    <property type="evidence" value="ECO:0007669"/>
    <property type="project" value="UniProtKB-SubCell"/>
</dbReference>
<accession>A0AAD5UT29</accession>
<evidence type="ECO:0000259" key="5">
    <source>
        <dbReference type="Pfam" id="PF23726"/>
    </source>
</evidence>
<proteinExistence type="predicted"/>
<evidence type="ECO:0000259" key="3">
    <source>
        <dbReference type="Pfam" id="PF03178"/>
    </source>
</evidence>
<dbReference type="InterPro" id="IPR015943">
    <property type="entry name" value="WD40/YVTN_repeat-like_dom_sf"/>
</dbReference>
<dbReference type="InterPro" id="IPR018846">
    <property type="entry name" value="Beta-prop_RSE1/DDB1/CPSF1_1st"/>
</dbReference>
<organism evidence="6 7">
    <name type="scientific">Meripilus lineatus</name>
    <dbReference type="NCBI Taxonomy" id="2056292"/>
    <lineage>
        <taxon>Eukaryota</taxon>
        <taxon>Fungi</taxon>
        <taxon>Dikarya</taxon>
        <taxon>Basidiomycota</taxon>
        <taxon>Agaricomycotina</taxon>
        <taxon>Agaricomycetes</taxon>
        <taxon>Polyporales</taxon>
        <taxon>Meripilaceae</taxon>
        <taxon>Meripilus</taxon>
    </lineage>
</organism>
<dbReference type="EMBL" id="JANAWD010000652">
    <property type="protein sequence ID" value="KAJ3476928.1"/>
    <property type="molecule type" value="Genomic_DNA"/>
</dbReference>
<dbReference type="InterPro" id="IPR050358">
    <property type="entry name" value="RSE1/DDB1/CFT1"/>
</dbReference>
<comment type="caution">
    <text evidence="6">The sequence shown here is derived from an EMBL/GenBank/DDBJ whole genome shotgun (WGS) entry which is preliminary data.</text>
</comment>
<evidence type="ECO:0000256" key="2">
    <source>
        <dbReference type="ARBA" id="ARBA00023242"/>
    </source>
</evidence>
<evidence type="ECO:0000259" key="4">
    <source>
        <dbReference type="Pfam" id="PF10433"/>
    </source>
</evidence>
<keyword evidence="2" id="KW-0539">Nucleus</keyword>
<dbReference type="Pfam" id="PF23726">
    <property type="entry name" value="Beta-prop_RSE1_2nd"/>
    <property type="match status" value="1"/>
</dbReference>
<dbReference type="PANTHER" id="PTHR10644">
    <property type="entry name" value="DNA REPAIR/RNA PROCESSING CPSF FAMILY"/>
    <property type="match status" value="1"/>
</dbReference>
<keyword evidence="7" id="KW-1185">Reference proteome</keyword>
<evidence type="ECO:0008006" key="8">
    <source>
        <dbReference type="Google" id="ProtNLM"/>
    </source>
</evidence>
<evidence type="ECO:0000313" key="7">
    <source>
        <dbReference type="Proteomes" id="UP001212997"/>
    </source>
</evidence>
<gene>
    <name evidence="6" type="ORF">NLI96_g10812</name>
</gene>
<dbReference type="Pfam" id="PF10433">
    <property type="entry name" value="Beta-prop_RSE1_1st"/>
    <property type="match status" value="1"/>
</dbReference>
<dbReference type="InterPro" id="IPR004871">
    <property type="entry name" value="RSE1/DDB1/CPSF1_C"/>
</dbReference>
<feature type="domain" description="RSE1/DDB1/CPSF1 first beta-propeller" evidence="4">
    <location>
        <begin position="26"/>
        <end position="363"/>
    </location>
</feature>
<dbReference type="InterPro" id="IPR058543">
    <property type="entry name" value="Beta-prop_RSE1/DDB1/CPSF1_2nd"/>
</dbReference>